<dbReference type="PANTHER" id="PTHR39428:SF1">
    <property type="entry name" value="F420H(2)-DEPENDENT QUINONE REDUCTASE RV1261C"/>
    <property type="match status" value="1"/>
</dbReference>
<dbReference type="GO" id="GO:0070967">
    <property type="term" value="F:coenzyme F420 binding"/>
    <property type="evidence" value="ECO:0007669"/>
    <property type="project" value="TreeGrafter"/>
</dbReference>
<evidence type="ECO:0000313" key="3">
    <source>
        <dbReference type="EMBL" id="MBB5894934.1"/>
    </source>
</evidence>
<evidence type="ECO:0000256" key="2">
    <source>
        <dbReference type="ARBA" id="ARBA00049106"/>
    </source>
</evidence>
<accession>A0A7W9KN81</accession>
<keyword evidence="4" id="KW-1185">Reference proteome</keyword>
<dbReference type="GO" id="GO:0016491">
    <property type="term" value="F:oxidoreductase activity"/>
    <property type="evidence" value="ECO:0007669"/>
    <property type="project" value="InterPro"/>
</dbReference>
<comment type="similarity">
    <text evidence="1">Belongs to the F420H(2)-dependent quinone reductase family.</text>
</comment>
<dbReference type="Pfam" id="PF04075">
    <property type="entry name" value="F420H2_quin_red"/>
    <property type="match status" value="1"/>
</dbReference>
<dbReference type="InterPro" id="IPR004378">
    <property type="entry name" value="F420H2_quin_Rdtase"/>
</dbReference>
<comment type="catalytic activity">
    <reaction evidence="2">
        <text>oxidized coenzyme F420-(gamma-L-Glu)(n) + a quinol + H(+) = reduced coenzyme F420-(gamma-L-Glu)(n) + a quinone</text>
        <dbReference type="Rhea" id="RHEA:39663"/>
        <dbReference type="Rhea" id="RHEA-COMP:12939"/>
        <dbReference type="Rhea" id="RHEA-COMP:14378"/>
        <dbReference type="ChEBI" id="CHEBI:15378"/>
        <dbReference type="ChEBI" id="CHEBI:24646"/>
        <dbReference type="ChEBI" id="CHEBI:132124"/>
        <dbReference type="ChEBI" id="CHEBI:133980"/>
        <dbReference type="ChEBI" id="CHEBI:139511"/>
    </reaction>
</comment>
<dbReference type="InterPro" id="IPR012349">
    <property type="entry name" value="Split_barrel_FMN-bd"/>
</dbReference>
<evidence type="ECO:0000256" key="1">
    <source>
        <dbReference type="ARBA" id="ARBA00008710"/>
    </source>
</evidence>
<dbReference type="AlphaFoldDB" id="A0A7W9KN81"/>
<proteinExistence type="inferred from homology"/>
<gene>
    <name evidence="3" type="ORF">BJ998_006130</name>
</gene>
<dbReference type="EMBL" id="JACHIR010000001">
    <property type="protein sequence ID" value="MBB5894934.1"/>
    <property type="molecule type" value="Genomic_DNA"/>
</dbReference>
<protein>
    <submittedName>
        <fullName evidence="3">Deazaflavin-dependent oxidoreductase (Nitroreductase family)</fullName>
    </submittedName>
</protein>
<name>A0A7W9KN81_9PSEU</name>
<dbReference type="Proteomes" id="UP000585638">
    <property type="component" value="Unassembled WGS sequence"/>
</dbReference>
<dbReference type="RefSeq" id="WP_184866786.1">
    <property type="nucleotide sequence ID" value="NZ_BAAAWY010000002.1"/>
</dbReference>
<dbReference type="GO" id="GO:0005886">
    <property type="term" value="C:plasma membrane"/>
    <property type="evidence" value="ECO:0007669"/>
    <property type="project" value="TreeGrafter"/>
</dbReference>
<sequence length="135" mass="14936">MTDFNTQVIEEFRANSGKVGGPFEQANVVLMTVTGAKSGAERTTPVVYFNDGDRIYVIASAGGSTKHPAWYHNLVANPELTVEVGTDKYRARAVPVTDDAERDRLYAHAVSLMPGFGEYEKQANRRIPVLYLDRV</sequence>
<organism evidence="3 4">
    <name type="scientific">Kutzneria kofuensis</name>
    <dbReference type="NCBI Taxonomy" id="103725"/>
    <lineage>
        <taxon>Bacteria</taxon>
        <taxon>Bacillati</taxon>
        <taxon>Actinomycetota</taxon>
        <taxon>Actinomycetes</taxon>
        <taxon>Pseudonocardiales</taxon>
        <taxon>Pseudonocardiaceae</taxon>
        <taxon>Kutzneria</taxon>
    </lineage>
</organism>
<dbReference type="Gene3D" id="2.30.110.10">
    <property type="entry name" value="Electron Transport, Fmn-binding Protein, Chain A"/>
    <property type="match status" value="1"/>
</dbReference>
<dbReference type="NCBIfam" id="TIGR00026">
    <property type="entry name" value="hi_GC_TIGR00026"/>
    <property type="match status" value="1"/>
</dbReference>
<reference evidence="3 4" key="1">
    <citation type="submission" date="2020-08" db="EMBL/GenBank/DDBJ databases">
        <title>Sequencing the genomes of 1000 actinobacteria strains.</title>
        <authorList>
            <person name="Klenk H.-P."/>
        </authorList>
    </citation>
    <scope>NUCLEOTIDE SEQUENCE [LARGE SCALE GENOMIC DNA]</scope>
    <source>
        <strain evidence="3 4">DSM 43851</strain>
    </source>
</reference>
<dbReference type="SUPFAM" id="SSF50475">
    <property type="entry name" value="FMN-binding split barrel"/>
    <property type="match status" value="1"/>
</dbReference>
<evidence type="ECO:0000313" key="4">
    <source>
        <dbReference type="Proteomes" id="UP000585638"/>
    </source>
</evidence>
<dbReference type="PANTHER" id="PTHR39428">
    <property type="entry name" value="F420H(2)-DEPENDENT QUINONE REDUCTASE RV1261C"/>
    <property type="match status" value="1"/>
</dbReference>
<comment type="caution">
    <text evidence="3">The sequence shown here is derived from an EMBL/GenBank/DDBJ whole genome shotgun (WGS) entry which is preliminary data.</text>
</comment>